<keyword evidence="2 7" id="KW-0813">Transport</keyword>
<evidence type="ECO:0000256" key="2">
    <source>
        <dbReference type="ARBA" id="ARBA00022448"/>
    </source>
</evidence>
<evidence type="ECO:0000256" key="7">
    <source>
        <dbReference type="PROSITE-ProRule" id="PRU01360"/>
    </source>
</evidence>
<organism evidence="9 10">
    <name type="scientific">Pedobacter jeongneungensis</name>
    <dbReference type="NCBI Taxonomy" id="947309"/>
    <lineage>
        <taxon>Bacteria</taxon>
        <taxon>Pseudomonadati</taxon>
        <taxon>Bacteroidota</taxon>
        <taxon>Sphingobacteriia</taxon>
        <taxon>Sphingobacteriales</taxon>
        <taxon>Sphingobacteriaceae</taxon>
        <taxon>Pedobacter</taxon>
    </lineage>
</organism>
<dbReference type="InterPro" id="IPR039426">
    <property type="entry name" value="TonB-dep_rcpt-like"/>
</dbReference>
<dbReference type="Pfam" id="PF07715">
    <property type="entry name" value="Plug"/>
    <property type="match status" value="1"/>
</dbReference>
<evidence type="ECO:0000313" key="9">
    <source>
        <dbReference type="EMBL" id="GAA4200369.1"/>
    </source>
</evidence>
<evidence type="ECO:0000259" key="8">
    <source>
        <dbReference type="SMART" id="SM00965"/>
    </source>
</evidence>
<name>A0ABP8B7W5_9SPHI</name>
<dbReference type="EMBL" id="BAABBY010000003">
    <property type="protein sequence ID" value="GAA4200369.1"/>
    <property type="molecule type" value="Genomic_DNA"/>
</dbReference>
<evidence type="ECO:0000256" key="5">
    <source>
        <dbReference type="ARBA" id="ARBA00023136"/>
    </source>
</evidence>
<keyword evidence="6 7" id="KW-0998">Cell outer membrane</keyword>
<dbReference type="InterPro" id="IPR011662">
    <property type="entry name" value="Secretin/TonB_short_N"/>
</dbReference>
<gene>
    <name evidence="9" type="ORF">GCM10022289_12030</name>
</gene>
<dbReference type="InterPro" id="IPR023996">
    <property type="entry name" value="TonB-dep_OMP_SusC/RagA"/>
</dbReference>
<evidence type="ECO:0000256" key="3">
    <source>
        <dbReference type="ARBA" id="ARBA00022452"/>
    </source>
</evidence>
<comment type="similarity">
    <text evidence="7">Belongs to the TonB-dependent receptor family.</text>
</comment>
<dbReference type="SMART" id="SM00965">
    <property type="entry name" value="STN"/>
    <property type="match status" value="1"/>
</dbReference>
<dbReference type="PROSITE" id="PS52016">
    <property type="entry name" value="TONB_DEPENDENT_REC_3"/>
    <property type="match status" value="1"/>
</dbReference>
<reference evidence="10" key="1">
    <citation type="journal article" date="2019" name="Int. J. Syst. Evol. Microbiol.">
        <title>The Global Catalogue of Microorganisms (GCM) 10K type strain sequencing project: providing services to taxonomists for standard genome sequencing and annotation.</title>
        <authorList>
            <consortium name="The Broad Institute Genomics Platform"/>
            <consortium name="The Broad Institute Genome Sequencing Center for Infectious Disease"/>
            <person name="Wu L."/>
            <person name="Ma J."/>
        </authorList>
    </citation>
    <scope>NUCLEOTIDE SEQUENCE [LARGE SCALE GENOMIC DNA]</scope>
    <source>
        <strain evidence="10">JCM 17626</strain>
    </source>
</reference>
<dbReference type="InterPro" id="IPR023997">
    <property type="entry name" value="TonB-dep_OMP_SusC/RagA_CS"/>
</dbReference>
<keyword evidence="10" id="KW-1185">Reference proteome</keyword>
<dbReference type="Gene3D" id="2.40.170.20">
    <property type="entry name" value="TonB-dependent receptor, beta-barrel domain"/>
    <property type="match status" value="1"/>
</dbReference>
<dbReference type="InterPro" id="IPR012910">
    <property type="entry name" value="Plug_dom"/>
</dbReference>
<feature type="domain" description="Secretin/TonB short N-terminal" evidence="8">
    <location>
        <begin position="49"/>
        <end position="100"/>
    </location>
</feature>
<protein>
    <submittedName>
        <fullName evidence="9">SusC/RagA family TonB-linked outer membrane protein</fullName>
    </submittedName>
</protein>
<dbReference type="Proteomes" id="UP001501772">
    <property type="component" value="Unassembled WGS sequence"/>
</dbReference>
<comment type="subcellular location">
    <subcellularLocation>
        <location evidence="1 7">Cell outer membrane</location>
        <topology evidence="1 7">Multi-pass membrane protein</topology>
    </subcellularLocation>
</comment>
<comment type="caution">
    <text evidence="9">The sequence shown here is derived from an EMBL/GenBank/DDBJ whole genome shotgun (WGS) entry which is preliminary data.</text>
</comment>
<sequence length="1035" mass="113421">MAMNFVQRTILLIGLIFPLCVHAQTKVNLNFNGASFEQVIESVQQQTVYHFVYSESKIPKHRVSVKVEDEEALKVIEQLLHNSGFTYSVLPNNLIVIRKNVEGKLTADSVHLLKEVVITALGIEKDNEKVGYALTTIKGSSIAKARESNMIMALQGRVAGLNITGVNGGPGSAARVLIRGVSSMTAASPLFIVNGVPIDNSIRGSANEYGGADYGDGISNINPDDIETITILKGSAASALYGARAANGVILINLKSGGENTRAKLEYNTNLSFDVPVNATDFQYIYGQGAQNKRPTDQYNAVSTSLLSWGEVMDGKPVTQVDGSVRPYLPVKNNIQTFYRTAPAFINTLSLVGGNNLNNYRVSASNLDYSSLLINSVLNRRTFNFYGTVALSSKLSLSLTGNYIYEKNKNKSYLSDGPLNANYGISALATSLDQSILSPGFDAETGFETRWNPDEYKTNPYFLMNKQADYATRNRYITSAVLKYQLAGWASLQGRVGYDSSKDEVVSILPTGTAFSINRQGGINAYNQNHTSELNSDILFSATHHLSDNLNFELSLGANYRNRKGTNEKLVGSQFKIPYLYVPENLITSTKTLGVSKIVTESAYYTADLSYKRFLNFSVTGRYDIYSTLPANNRGIFVPGVSGSFIFSDLLKIKGLDFGKLRLDFAKTSGEPIVPYTTQIYYTVDNQVNGVPIGGFSGDLPNYNLKPFTLNEVEAGLDLKLFNSRLDIDFTYFNRLTHNEIINAKQSVTTGFTSAYVNLGETRNAGIELALGYTPILTQNAKWQVNLNMTKVKNTLLSIDGNSNYTLTGTYRPLNANTALVVGKPITQIMAYDYLRDASGNVIIGSDGIPKRGNFIPMGGTMPTLYGGITNSFNYKQFSFSFLIDYRFGNKILSATAYYSYVQGLNKATLVGRETGIVADGISENGQKNTINVPAYTYYPELATNISALSVLNGSFIKLRQATLGYTVNPRYLKKTPFSSVGIDLVARNLLTLLKYSENIDPESEFSPTLGYAGIEGASLPATRTFGINFNFKFK</sequence>
<dbReference type="NCBIfam" id="TIGR04056">
    <property type="entry name" value="OMP_RagA_SusC"/>
    <property type="match status" value="1"/>
</dbReference>
<dbReference type="InterPro" id="IPR037066">
    <property type="entry name" value="Plug_dom_sf"/>
</dbReference>
<evidence type="ECO:0000256" key="6">
    <source>
        <dbReference type="ARBA" id="ARBA00023237"/>
    </source>
</evidence>
<dbReference type="InterPro" id="IPR036942">
    <property type="entry name" value="Beta-barrel_TonB_sf"/>
</dbReference>
<evidence type="ECO:0000313" key="10">
    <source>
        <dbReference type="Proteomes" id="UP001501772"/>
    </source>
</evidence>
<keyword evidence="3 7" id="KW-1134">Transmembrane beta strand</keyword>
<dbReference type="NCBIfam" id="TIGR04057">
    <property type="entry name" value="SusC_RagA_signa"/>
    <property type="match status" value="1"/>
</dbReference>
<dbReference type="SUPFAM" id="SSF56935">
    <property type="entry name" value="Porins"/>
    <property type="match status" value="1"/>
</dbReference>
<evidence type="ECO:0000256" key="1">
    <source>
        <dbReference type="ARBA" id="ARBA00004571"/>
    </source>
</evidence>
<evidence type="ECO:0000256" key="4">
    <source>
        <dbReference type="ARBA" id="ARBA00022692"/>
    </source>
</evidence>
<accession>A0ABP8B7W5</accession>
<keyword evidence="4 7" id="KW-0812">Transmembrane</keyword>
<proteinExistence type="inferred from homology"/>
<keyword evidence="5 7" id="KW-0472">Membrane</keyword>
<dbReference type="Gene3D" id="2.170.130.10">
    <property type="entry name" value="TonB-dependent receptor, plug domain"/>
    <property type="match status" value="1"/>
</dbReference>